<dbReference type="GO" id="GO:0004674">
    <property type="term" value="F:protein serine/threonine kinase activity"/>
    <property type="evidence" value="ECO:0007669"/>
    <property type="project" value="UniProtKB-KW"/>
</dbReference>
<evidence type="ECO:0000259" key="16">
    <source>
        <dbReference type="PROSITE" id="PS50026"/>
    </source>
</evidence>
<dbReference type="PROSITE" id="PS01187">
    <property type="entry name" value="EGF_CA"/>
    <property type="match status" value="1"/>
</dbReference>
<dbReference type="SUPFAM" id="SSF56112">
    <property type="entry name" value="Protein kinase-like (PK-like)"/>
    <property type="match status" value="1"/>
</dbReference>
<dbReference type="InterPro" id="IPR000719">
    <property type="entry name" value="Prot_kinase_dom"/>
</dbReference>
<keyword evidence="17" id="KW-0675">Receptor</keyword>
<evidence type="ECO:0000256" key="5">
    <source>
        <dbReference type="ARBA" id="ARBA00022729"/>
    </source>
</evidence>
<keyword evidence="8 12" id="KW-0067">ATP-binding</keyword>
<dbReference type="GO" id="GO:0005524">
    <property type="term" value="F:ATP binding"/>
    <property type="evidence" value="ECO:0007669"/>
    <property type="project" value="UniProtKB-UniRule"/>
</dbReference>
<evidence type="ECO:0000256" key="9">
    <source>
        <dbReference type="ARBA" id="ARBA00023157"/>
    </source>
</evidence>
<evidence type="ECO:0000256" key="7">
    <source>
        <dbReference type="ARBA" id="ARBA00022777"/>
    </source>
</evidence>
<dbReference type="InterPro" id="IPR011009">
    <property type="entry name" value="Kinase-like_dom_sf"/>
</dbReference>
<dbReference type="InterPro" id="IPR001881">
    <property type="entry name" value="EGF-like_Ca-bd_dom"/>
</dbReference>
<dbReference type="PANTHER" id="PTHR27005:SF177">
    <property type="entry name" value="PROTEIN KINASE DOMAIN-CONTAINING PROTEIN"/>
    <property type="match status" value="1"/>
</dbReference>
<dbReference type="OrthoDB" id="629019at2759"/>
<evidence type="ECO:0000256" key="11">
    <source>
        <dbReference type="PROSITE-ProRule" id="PRU00076"/>
    </source>
</evidence>
<keyword evidence="10" id="KW-0325">Glycoprotein</keyword>
<keyword evidence="13" id="KW-0812">Transmembrane</keyword>
<sequence length="666" mass="73439">MAIRLLPCLLLAALTAAADAESTSSCPDSCGGMSIQYPFGIGAGCFRGGFEIICDGGRPVLAGATTMPIPVNHLSIRTAEARVMLPVGWECFNASDEVFAWSDGDVQFNLEDVYRISSTHNQLVVLGCNTLGYIQCQRAEGNDYSFAYYTGCMSFCNDSRSAADGACAGVGCCRVDIPPGLTDNKMNFREYTHKARLGYSPCDYAFLVDRENYTFHTADLRMDPNRTMPVWLDWAIRDNLTCGEAKKAKGYACVSSNSECHDSLNGPGYVCNCSMGYEGNPYIVDDIDECEHDDYPCKGLCRNTLGSYECKCPSGFHSGDPFKEPCNLKFPLGVVIASGAAGCLFIISVVVFVWLLRKEKRKTKEYFEKNGGPTLEKVTKIKLLKKAELMPILRSNNLIGEGGFGEVYKGLLGDELVAVKKPKNVNLADQFTNEVIIQSRVMHKNIVKLVGCCLEIDIPILVYEFVPKGSLDDILHGSREPLDLDQRLDIAAQSARGLAYLHSDTITTILHGDIKPANILLSDDLVPKISDFGISRMITVDKKYTRNVIGAVSYVDPVYLQSGRLTSKSDVYSFGVVLLELITRKKASDSSSLLSNFLNAYTKEKRMIELVDSEIAVTENMELLHSLAGMIVECLDLNIDQRPEMIDVAENLRVMLKRSQSKRNEI</sequence>
<dbReference type="GO" id="GO:0030247">
    <property type="term" value="F:polysaccharide binding"/>
    <property type="evidence" value="ECO:0007669"/>
    <property type="project" value="InterPro"/>
</dbReference>
<feature type="transmembrane region" description="Helical" evidence="13">
    <location>
        <begin position="330"/>
        <end position="356"/>
    </location>
</feature>
<dbReference type="PROSITE" id="PS00010">
    <property type="entry name" value="ASX_HYDROXYL"/>
    <property type="match status" value="1"/>
</dbReference>
<feature type="signal peptide" evidence="14">
    <location>
        <begin position="1"/>
        <end position="20"/>
    </location>
</feature>
<keyword evidence="18" id="KW-1185">Reference proteome</keyword>
<dbReference type="InterPro" id="IPR000742">
    <property type="entry name" value="EGF"/>
</dbReference>
<keyword evidence="7 17" id="KW-0418">Kinase</keyword>
<dbReference type="InterPro" id="IPR000152">
    <property type="entry name" value="EGF-type_Asp/Asn_hydroxyl_site"/>
</dbReference>
<keyword evidence="9" id="KW-1015">Disulfide bond</keyword>
<proteinExistence type="predicted"/>
<dbReference type="FunFam" id="1.10.510.10:FF:000474">
    <property type="entry name" value="Wall-associated receptor kinase 3"/>
    <property type="match status" value="1"/>
</dbReference>
<dbReference type="InterPro" id="IPR018097">
    <property type="entry name" value="EGF_Ca-bd_CS"/>
</dbReference>
<gene>
    <name evidence="17" type="ORF">BAE44_0006113</name>
</gene>
<accession>A0A1E5W6K3</accession>
<evidence type="ECO:0000256" key="4">
    <source>
        <dbReference type="ARBA" id="ARBA00022679"/>
    </source>
</evidence>
<evidence type="ECO:0000256" key="10">
    <source>
        <dbReference type="ARBA" id="ARBA00023180"/>
    </source>
</evidence>
<dbReference type="InterPro" id="IPR001245">
    <property type="entry name" value="Ser-Thr/Tyr_kinase_cat_dom"/>
</dbReference>
<dbReference type="Gene3D" id="2.10.25.10">
    <property type="entry name" value="Laminin"/>
    <property type="match status" value="1"/>
</dbReference>
<dbReference type="EMBL" id="LWDX02020277">
    <property type="protein sequence ID" value="OEL32868.1"/>
    <property type="molecule type" value="Genomic_DNA"/>
</dbReference>
<dbReference type="PROSITE" id="PS50026">
    <property type="entry name" value="EGF_3"/>
    <property type="match status" value="1"/>
</dbReference>
<evidence type="ECO:0000313" key="17">
    <source>
        <dbReference type="EMBL" id="OEL32868.1"/>
    </source>
</evidence>
<evidence type="ECO:0000259" key="15">
    <source>
        <dbReference type="PROSITE" id="PS50011"/>
    </source>
</evidence>
<dbReference type="GO" id="GO:0005886">
    <property type="term" value="C:plasma membrane"/>
    <property type="evidence" value="ECO:0007669"/>
    <property type="project" value="TreeGrafter"/>
</dbReference>
<dbReference type="SMART" id="SM00179">
    <property type="entry name" value="EGF_CA"/>
    <property type="match status" value="1"/>
</dbReference>
<dbReference type="InterPro" id="IPR045274">
    <property type="entry name" value="WAK-like"/>
</dbReference>
<keyword evidence="6 12" id="KW-0547">Nucleotide-binding</keyword>
<dbReference type="PANTHER" id="PTHR27005">
    <property type="entry name" value="WALL-ASSOCIATED RECEPTOR KINASE-LIKE 21"/>
    <property type="match status" value="1"/>
</dbReference>
<evidence type="ECO:0000313" key="18">
    <source>
        <dbReference type="Proteomes" id="UP000095767"/>
    </source>
</evidence>
<dbReference type="CDD" id="cd00054">
    <property type="entry name" value="EGF_CA"/>
    <property type="match status" value="1"/>
</dbReference>
<dbReference type="Gene3D" id="3.30.200.20">
    <property type="entry name" value="Phosphorylase Kinase, domain 1"/>
    <property type="match status" value="1"/>
</dbReference>
<keyword evidence="5 14" id="KW-0732">Signal</keyword>
<dbReference type="InterPro" id="IPR049883">
    <property type="entry name" value="NOTCH1_EGF-like"/>
</dbReference>
<keyword evidence="13" id="KW-1133">Transmembrane helix</keyword>
<dbReference type="PROSITE" id="PS50011">
    <property type="entry name" value="PROTEIN_KINASE_DOM"/>
    <property type="match status" value="1"/>
</dbReference>
<evidence type="ECO:0000256" key="1">
    <source>
        <dbReference type="ARBA" id="ARBA00004479"/>
    </source>
</evidence>
<name>A0A1E5W6K3_9POAL</name>
<dbReference type="STRING" id="888268.A0A1E5W6K3"/>
<dbReference type="SUPFAM" id="SSF57196">
    <property type="entry name" value="EGF/Laminin"/>
    <property type="match status" value="1"/>
</dbReference>
<dbReference type="GO" id="GO:0005509">
    <property type="term" value="F:calcium ion binding"/>
    <property type="evidence" value="ECO:0007669"/>
    <property type="project" value="InterPro"/>
</dbReference>
<dbReference type="PROSITE" id="PS00107">
    <property type="entry name" value="PROTEIN_KINASE_ATP"/>
    <property type="match status" value="1"/>
</dbReference>
<dbReference type="Proteomes" id="UP000095767">
    <property type="component" value="Unassembled WGS sequence"/>
</dbReference>
<dbReference type="Pfam" id="PF07645">
    <property type="entry name" value="EGF_CA"/>
    <property type="match status" value="1"/>
</dbReference>
<keyword evidence="13" id="KW-0472">Membrane</keyword>
<keyword evidence="2" id="KW-0723">Serine/threonine-protein kinase</keyword>
<reference evidence="17 18" key="1">
    <citation type="submission" date="2016-09" db="EMBL/GenBank/DDBJ databases">
        <title>The draft genome of Dichanthelium oligosanthes: A C3 panicoid grass species.</title>
        <authorList>
            <person name="Studer A.J."/>
            <person name="Schnable J.C."/>
            <person name="Brutnell T.P."/>
        </authorList>
    </citation>
    <scope>NUCLEOTIDE SEQUENCE [LARGE SCALE GENOMIC DNA]</scope>
    <source>
        <strain evidence="18">cv. Kellogg 1175</strain>
        <tissue evidence="17">Leaf</tissue>
    </source>
</reference>
<feature type="binding site" evidence="12">
    <location>
        <position position="421"/>
    </location>
    <ligand>
        <name>ATP</name>
        <dbReference type="ChEBI" id="CHEBI:30616"/>
    </ligand>
</feature>
<dbReference type="GO" id="GO:0007166">
    <property type="term" value="P:cell surface receptor signaling pathway"/>
    <property type="evidence" value="ECO:0007669"/>
    <property type="project" value="InterPro"/>
</dbReference>
<dbReference type="PROSITE" id="PS00108">
    <property type="entry name" value="PROTEIN_KINASE_ST"/>
    <property type="match status" value="1"/>
</dbReference>
<evidence type="ECO:0000256" key="12">
    <source>
        <dbReference type="PROSITE-ProRule" id="PRU10141"/>
    </source>
</evidence>
<feature type="domain" description="EGF-like" evidence="16">
    <location>
        <begin position="286"/>
        <end position="322"/>
    </location>
</feature>
<organism evidence="17 18">
    <name type="scientific">Dichanthelium oligosanthes</name>
    <dbReference type="NCBI Taxonomy" id="888268"/>
    <lineage>
        <taxon>Eukaryota</taxon>
        <taxon>Viridiplantae</taxon>
        <taxon>Streptophyta</taxon>
        <taxon>Embryophyta</taxon>
        <taxon>Tracheophyta</taxon>
        <taxon>Spermatophyta</taxon>
        <taxon>Magnoliopsida</taxon>
        <taxon>Liliopsida</taxon>
        <taxon>Poales</taxon>
        <taxon>Poaceae</taxon>
        <taxon>PACMAD clade</taxon>
        <taxon>Panicoideae</taxon>
        <taxon>Panicodae</taxon>
        <taxon>Paniceae</taxon>
        <taxon>Dichantheliinae</taxon>
        <taxon>Dichanthelium</taxon>
    </lineage>
</organism>
<dbReference type="AlphaFoldDB" id="A0A1E5W6K3"/>
<evidence type="ECO:0000256" key="13">
    <source>
        <dbReference type="SAM" id="Phobius"/>
    </source>
</evidence>
<comment type="caution">
    <text evidence="11">Lacks conserved residue(s) required for the propagation of feature annotation.</text>
</comment>
<dbReference type="Pfam" id="PF13947">
    <property type="entry name" value="GUB_WAK_bind"/>
    <property type="match status" value="1"/>
</dbReference>
<feature type="domain" description="Protein kinase" evidence="15">
    <location>
        <begin position="393"/>
        <end position="656"/>
    </location>
</feature>
<dbReference type="InterPro" id="IPR025287">
    <property type="entry name" value="WAK_GUB"/>
</dbReference>
<dbReference type="Pfam" id="PF07714">
    <property type="entry name" value="PK_Tyr_Ser-Thr"/>
    <property type="match status" value="1"/>
</dbReference>
<dbReference type="InterPro" id="IPR017441">
    <property type="entry name" value="Protein_kinase_ATP_BS"/>
</dbReference>
<evidence type="ECO:0000256" key="14">
    <source>
        <dbReference type="SAM" id="SignalP"/>
    </source>
</evidence>
<comment type="subcellular location">
    <subcellularLocation>
        <location evidence="1">Membrane</location>
        <topology evidence="1">Single-pass type I membrane protein</topology>
    </subcellularLocation>
</comment>
<evidence type="ECO:0000256" key="8">
    <source>
        <dbReference type="ARBA" id="ARBA00022840"/>
    </source>
</evidence>
<keyword evidence="3 11" id="KW-0245">EGF-like domain</keyword>
<keyword evidence="4" id="KW-0808">Transferase</keyword>
<dbReference type="SMART" id="SM00220">
    <property type="entry name" value="S_TKc"/>
    <property type="match status" value="1"/>
</dbReference>
<protein>
    <submittedName>
        <fullName evidence="17">Wall-associated receptor kinase 3</fullName>
    </submittedName>
</protein>
<dbReference type="Gene3D" id="1.10.510.10">
    <property type="entry name" value="Transferase(Phosphotransferase) domain 1"/>
    <property type="match status" value="1"/>
</dbReference>
<comment type="caution">
    <text evidence="17">The sequence shown here is derived from an EMBL/GenBank/DDBJ whole genome shotgun (WGS) entry which is preliminary data.</text>
</comment>
<evidence type="ECO:0000256" key="2">
    <source>
        <dbReference type="ARBA" id="ARBA00022527"/>
    </source>
</evidence>
<feature type="chain" id="PRO_5009188875" evidence="14">
    <location>
        <begin position="21"/>
        <end position="666"/>
    </location>
</feature>
<evidence type="ECO:0000256" key="3">
    <source>
        <dbReference type="ARBA" id="ARBA00022536"/>
    </source>
</evidence>
<evidence type="ECO:0000256" key="6">
    <source>
        <dbReference type="ARBA" id="ARBA00022741"/>
    </source>
</evidence>
<dbReference type="InterPro" id="IPR008271">
    <property type="entry name" value="Ser/Thr_kinase_AS"/>
</dbReference>